<proteinExistence type="predicted"/>
<evidence type="ECO:0000313" key="2">
    <source>
        <dbReference type="EMBL" id="AKH21260.1"/>
    </source>
</evidence>
<dbReference type="PANTHER" id="PTHR21530:SF7">
    <property type="entry name" value="TRAB DOMAIN-CONTAINING PROTEIN"/>
    <property type="match status" value="1"/>
</dbReference>
<feature type="transmembrane region" description="Helical" evidence="1">
    <location>
        <begin position="260"/>
        <end position="279"/>
    </location>
</feature>
<dbReference type="EMBL" id="CP011412">
    <property type="protein sequence ID" value="AKH21260.1"/>
    <property type="molecule type" value="Genomic_DNA"/>
</dbReference>
<keyword evidence="3" id="KW-1185">Reference proteome</keyword>
<sequence length="399" mass="43926">MSETVEQEPLVEVQVGSSQITLLGTAHVSRASADKVRELLESGDYDAVAVELCPSRYQAILDPDALSRMDLFKVIREGKVSMVAANLALGAYQQRLAEQFEIEPGAEQLAAIHHAQEHHKPVLLIDREIGVTLKRVLHNVPWWKRFGLFAGLLGSLVSRDEVSEADIEGLKEGDVLEHTFAEFAEDRKDLFTPLIDERDRYMAARLIQEVQVGSPERVLAVVGAGHLKGIRQYLAAGMDRPAREIEKLDHLPTPSRWPKLIPWLIVALVVTGFVIGFLRSPALGWQLVADWVLINGALSALGALLAAAHPLTIVTAFVAAPITSLNPTVGAGMVTAAVEIFLRKPEVGDFSRLKHDTTRIRGWWRNRVSRTLLVFLFSTLGSAAGTYLAGFRIFDRLTG</sequence>
<protein>
    <submittedName>
        <fullName evidence="2">TraB family protein</fullName>
    </submittedName>
</protein>
<reference evidence="2 3" key="1">
    <citation type="journal article" date="2015" name="Genome Announc.">
        <title>Complete Genome Sequence of Sedimenticola thiotaurini Strain SIP-G1, a Polyphosphate- and Polyhydroxyalkanoate-Accumulating Sulfur-Oxidizing Gammaproteobacterium Isolated from Salt Marsh Sediments.</title>
        <authorList>
            <person name="Flood B.E."/>
            <person name="Jones D.S."/>
            <person name="Bailey J.V."/>
        </authorList>
    </citation>
    <scope>NUCLEOTIDE SEQUENCE [LARGE SCALE GENOMIC DNA]</scope>
    <source>
        <strain evidence="2 3">SIP-G1</strain>
    </source>
</reference>
<dbReference type="InterPro" id="IPR046345">
    <property type="entry name" value="TraB_PrgY-like"/>
</dbReference>
<keyword evidence="1" id="KW-0472">Membrane</keyword>
<feature type="transmembrane region" description="Helical" evidence="1">
    <location>
        <begin position="325"/>
        <end position="342"/>
    </location>
</feature>
<gene>
    <name evidence="2" type="ORF">AAY24_13815</name>
</gene>
<keyword evidence="1" id="KW-0812">Transmembrane</keyword>
<dbReference type="AlphaFoldDB" id="A0A0F7K248"/>
<dbReference type="KEGG" id="seds:AAY24_13815"/>
<feature type="transmembrane region" description="Helical" evidence="1">
    <location>
        <begin position="291"/>
        <end position="319"/>
    </location>
</feature>
<name>A0A0F7K248_9GAMM</name>
<dbReference type="Proteomes" id="UP000034410">
    <property type="component" value="Chromosome"/>
</dbReference>
<dbReference type="CDD" id="cd14726">
    <property type="entry name" value="TraB_PrgY-like"/>
    <property type="match status" value="1"/>
</dbReference>
<dbReference type="PANTHER" id="PTHR21530">
    <property type="entry name" value="PHEROMONE SHUTDOWN PROTEIN"/>
    <property type="match status" value="1"/>
</dbReference>
<organism evidence="2 3">
    <name type="scientific">Sedimenticola thiotaurini</name>
    <dbReference type="NCBI Taxonomy" id="1543721"/>
    <lineage>
        <taxon>Bacteria</taxon>
        <taxon>Pseudomonadati</taxon>
        <taxon>Pseudomonadota</taxon>
        <taxon>Gammaproteobacteria</taxon>
        <taxon>Chromatiales</taxon>
        <taxon>Sedimenticolaceae</taxon>
        <taxon>Sedimenticola</taxon>
    </lineage>
</organism>
<dbReference type="Pfam" id="PF01963">
    <property type="entry name" value="TraB_PrgY_gumN"/>
    <property type="match status" value="1"/>
</dbReference>
<dbReference type="OrthoDB" id="9809330at2"/>
<dbReference type="InterPro" id="IPR002816">
    <property type="entry name" value="TraB/PrgY/GumN_fam"/>
</dbReference>
<feature type="transmembrane region" description="Helical" evidence="1">
    <location>
        <begin position="371"/>
        <end position="394"/>
    </location>
</feature>
<accession>A0A0F7K248</accession>
<keyword evidence="1" id="KW-1133">Transmembrane helix</keyword>
<evidence type="ECO:0000313" key="3">
    <source>
        <dbReference type="Proteomes" id="UP000034410"/>
    </source>
</evidence>
<dbReference type="RefSeq" id="WP_046860189.1">
    <property type="nucleotide sequence ID" value="NZ_CP011412.1"/>
</dbReference>
<dbReference type="PATRIC" id="fig|1543721.4.peg.2864"/>
<evidence type="ECO:0000256" key="1">
    <source>
        <dbReference type="SAM" id="Phobius"/>
    </source>
</evidence>
<dbReference type="NCBIfam" id="TIGR00261">
    <property type="entry name" value="traB"/>
    <property type="match status" value="1"/>
</dbReference>
<dbReference type="InterPro" id="IPR005230">
    <property type="entry name" value="TraB_bac"/>
</dbReference>